<dbReference type="STRING" id="200324.A0A2N5SFT8"/>
<evidence type="ECO:0000256" key="2">
    <source>
        <dbReference type="ARBA" id="ARBA00023015"/>
    </source>
</evidence>
<dbReference type="SMART" id="SM00338">
    <property type="entry name" value="BRLZ"/>
    <property type="match status" value="1"/>
</dbReference>
<feature type="region of interest" description="Disordered" evidence="6">
    <location>
        <begin position="188"/>
        <end position="250"/>
    </location>
</feature>
<evidence type="ECO:0000313" key="10">
    <source>
        <dbReference type="Proteomes" id="UP000235388"/>
    </source>
</evidence>
<feature type="compositionally biased region" description="Low complexity" evidence="6">
    <location>
        <begin position="134"/>
        <end position="170"/>
    </location>
</feature>
<dbReference type="AlphaFoldDB" id="A0A2N5SFT8"/>
<dbReference type="OrthoDB" id="5571888at2759"/>
<evidence type="ECO:0000256" key="6">
    <source>
        <dbReference type="SAM" id="MobiDB-lite"/>
    </source>
</evidence>
<evidence type="ECO:0000256" key="3">
    <source>
        <dbReference type="ARBA" id="ARBA00023163"/>
    </source>
</evidence>
<feature type="region of interest" description="Disordered" evidence="6">
    <location>
        <begin position="42"/>
        <end position="107"/>
    </location>
</feature>
<dbReference type="EMBL" id="PGCJ01000994">
    <property type="protein sequence ID" value="PLW12083.1"/>
    <property type="molecule type" value="Genomic_DNA"/>
</dbReference>
<evidence type="ECO:0000256" key="4">
    <source>
        <dbReference type="ARBA" id="ARBA00023242"/>
    </source>
</evidence>
<sequence>MDEINDWLHLDQADEDIGLFNAANEHYPQEQFEFQRESPFVLDHSDQHGHGQQHHPHSQNSHHHPHNSPILSLDPSTIISYPASQSAPTDTDTDTTPNTAAPSSQFNTTTVFDHFPTYALDPALLLPASISTTTANNNNNNNNNNNSNSNTTTTSRSCSSSGNSSSSNPNIPFHTLVQAEKPFSKSLDLKITLPRRSPSTHPSFKKEDTEGQDHPGGLASKSAHSRSSSAFTFTQQPSLNSPPLPSHKRTLSHSHALVNVPEWEDKPSAEEYKMLSSKEKRQLRNKISARNFRHRRKQHISALEQQVAQRDQTIETLYNDLDTARSENKELKSQVELLKQKWSDLMKKIEEMSLGTISPTTSVAPASTTTNTPGAQSTSANALLPTSPRSRSAKSNNAMITLPNLHKDLGSHTRKPFNGVGGMTGGNVGVHTTLIPDVSVDVYKGPIGSYLDGPLTSGVGYAEEEQDEFLSPQALMEQKLERGLKGVMDPSEGEMDGMAIPFKVFPSGRQVSADDEVIRKVHGGYGSGGLTRGEVTVVDGSGEGEQVRAQLWRLLYEALRINDGAPDSPIDPAKLAACLDGRLVLKLVEPAPPPYPCFNSSLDQLATRVADCHI</sequence>
<reference evidence="10 11" key="1">
    <citation type="submission" date="2017-11" db="EMBL/GenBank/DDBJ databases">
        <title>De novo assembly and phasing of dikaryotic genomes from two isolates of Puccinia coronata f. sp. avenae, the causal agent of oat crown rust.</title>
        <authorList>
            <person name="Miller M.E."/>
            <person name="Zhang Y."/>
            <person name="Omidvar V."/>
            <person name="Sperschneider J."/>
            <person name="Schwessinger B."/>
            <person name="Raley C."/>
            <person name="Palmer J.M."/>
            <person name="Garnica D."/>
            <person name="Upadhyaya N."/>
            <person name="Rathjen J."/>
            <person name="Taylor J.M."/>
            <person name="Park R.F."/>
            <person name="Dodds P.N."/>
            <person name="Hirsch C.D."/>
            <person name="Kianian S.F."/>
            <person name="Figueroa M."/>
        </authorList>
    </citation>
    <scope>NUCLEOTIDE SEQUENCE [LARGE SCALE GENOMIC DNA]</scope>
    <source>
        <strain evidence="8">12NC29</strain>
        <strain evidence="9">12SD80</strain>
    </source>
</reference>
<protein>
    <recommendedName>
        <fullName evidence="7">BZIP domain-containing protein</fullName>
    </recommendedName>
</protein>
<dbReference type="GO" id="GO:0003700">
    <property type="term" value="F:DNA-binding transcription factor activity"/>
    <property type="evidence" value="ECO:0007669"/>
    <property type="project" value="InterPro"/>
</dbReference>
<dbReference type="EMBL" id="PGCI01000628">
    <property type="protein sequence ID" value="PLW23639.1"/>
    <property type="molecule type" value="Genomic_DNA"/>
</dbReference>
<evidence type="ECO:0000313" key="11">
    <source>
        <dbReference type="Proteomes" id="UP000235392"/>
    </source>
</evidence>
<feature type="compositionally biased region" description="Low complexity" evidence="6">
    <location>
        <begin position="86"/>
        <end position="104"/>
    </location>
</feature>
<feature type="compositionally biased region" description="Basic and acidic residues" evidence="6">
    <location>
        <begin position="204"/>
        <end position="213"/>
    </location>
</feature>
<feature type="compositionally biased region" description="Polar residues" evidence="6">
    <location>
        <begin position="74"/>
        <end position="85"/>
    </location>
</feature>
<dbReference type="SUPFAM" id="SSF57959">
    <property type="entry name" value="Leucine zipper domain"/>
    <property type="match status" value="1"/>
</dbReference>
<dbReference type="Proteomes" id="UP000235388">
    <property type="component" value="Unassembled WGS sequence"/>
</dbReference>
<evidence type="ECO:0000259" key="7">
    <source>
        <dbReference type="PROSITE" id="PS50217"/>
    </source>
</evidence>
<dbReference type="Gene3D" id="1.20.5.170">
    <property type="match status" value="1"/>
</dbReference>
<keyword evidence="5" id="KW-0175">Coiled coil</keyword>
<evidence type="ECO:0000256" key="5">
    <source>
        <dbReference type="SAM" id="Coils"/>
    </source>
</evidence>
<keyword evidence="2" id="KW-0805">Transcription regulation</keyword>
<comment type="caution">
    <text evidence="8">The sequence shown here is derived from an EMBL/GenBank/DDBJ whole genome shotgun (WGS) entry which is preliminary data.</text>
</comment>
<dbReference type="CDD" id="cd14810">
    <property type="entry name" value="bZIP_u1"/>
    <property type="match status" value="1"/>
</dbReference>
<feature type="compositionally biased region" description="Low complexity" evidence="6">
    <location>
        <begin position="360"/>
        <end position="373"/>
    </location>
</feature>
<proteinExistence type="predicted"/>
<comment type="subcellular location">
    <subcellularLocation>
        <location evidence="1">Nucleus</location>
    </subcellularLocation>
</comment>
<dbReference type="PANTHER" id="PTHR19304">
    <property type="entry name" value="CYCLIC-AMP RESPONSE ELEMENT BINDING PROTEIN"/>
    <property type="match status" value="1"/>
</dbReference>
<name>A0A2N5SFT8_9BASI</name>
<dbReference type="InterPro" id="IPR004827">
    <property type="entry name" value="bZIP"/>
</dbReference>
<dbReference type="Proteomes" id="UP000235392">
    <property type="component" value="Unassembled WGS sequence"/>
</dbReference>
<keyword evidence="10" id="KW-1185">Reference proteome</keyword>
<feature type="region of interest" description="Disordered" evidence="6">
    <location>
        <begin position="134"/>
        <end position="172"/>
    </location>
</feature>
<feature type="compositionally biased region" description="Low complexity" evidence="6">
    <location>
        <begin position="219"/>
        <end position="230"/>
    </location>
</feature>
<feature type="domain" description="BZIP" evidence="7">
    <location>
        <begin position="275"/>
        <end position="338"/>
    </location>
</feature>
<dbReference type="InterPro" id="IPR046347">
    <property type="entry name" value="bZIP_sf"/>
</dbReference>
<evidence type="ECO:0000256" key="1">
    <source>
        <dbReference type="ARBA" id="ARBA00004123"/>
    </source>
</evidence>
<keyword evidence="3" id="KW-0804">Transcription</keyword>
<feature type="coiled-coil region" evidence="5">
    <location>
        <begin position="314"/>
        <end position="348"/>
    </location>
</feature>
<dbReference type="InterPro" id="IPR051027">
    <property type="entry name" value="bZIP_transcription_factors"/>
</dbReference>
<keyword evidence="4" id="KW-0539">Nucleus</keyword>
<gene>
    <name evidence="8" type="ORF">PCANC_21934</name>
    <name evidence="9" type="ORF">PCASD_12369</name>
</gene>
<evidence type="ECO:0000313" key="9">
    <source>
        <dbReference type="EMBL" id="PLW23639.1"/>
    </source>
</evidence>
<organism evidence="8 10">
    <name type="scientific">Puccinia coronata f. sp. avenae</name>
    <dbReference type="NCBI Taxonomy" id="200324"/>
    <lineage>
        <taxon>Eukaryota</taxon>
        <taxon>Fungi</taxon>
        <taxon>Dikarya</taxon>
        <taxon>Basidiomycota</taxon>
        <taxon>Pucciniomycotina</taxon>
        <taxon>Pucciniomycetes</taxon>
        <taxon>Pucciniales</taxon>
        <taxon>Pucciniaceae</taxon>
        <taxon>Puccinia</taxon>
    </lineage>
</organism>
<feature type="region of interest" description="Disordered" evidence="6">
    <location>
        <begin position="360"/>
        <end position="395"/>
    </location>
</feature>
<evidence type="ECO:0000313" key="8">
    <source>
        <dbReference type="EMBL" id="PLW12083.1"/>
    </source>
</evidence>
<dbReference type="Pfam" id="PF00170">
    <property type="entry name" value="bZIP_1"/>
    <property type="match status" value="1"/>
</dbReference>
<dbReference type="GO" id="GO:0005634">
    <property type="term" value="C:nucleus"/>
    <property type="evidence" value="ECO:0007669"/>
    <property type="project" value="UniProtKB-SubCell"/>
</dbReference>
<feature type="compositionally biased region" description="Basic residues" evidence="6">
    <location>
        <begin position="51"/>
        <end position="66"/>
    </location>
</feature>
<dbReference type="PROSITE" id="PS50217">
    <property type="entry name" value="BZIP"/>
    <property type="match status" value="1"/>
</dbReference>
<accession>A0A2N5SFT8</accession>
<dbReference type="PROSITE" id="PS00036">
    <property type="entry name" value="BZIP_BASIC"/>
    <property type="match status" value="1"/>
</dbReference>